<gene>
    <name evidence="2" type="ORF">B0J12DRAFT_696847</name>
</gene>
<feature type="compositionally biased region" description="Low complexity" evidence="1">
    <location>
        <begin position="63"/>
        <end position="94"/>
    </location>
</feature>
<keyword evidence="3" id="KW-1185">Reference proteome</keyword>
<evidence type="ECO:0000313" key="2">
    <source>
        <dbReference type="EMBL" id="KAH7056955.1"/>
    </source>
</evidence>
<feature type="region of interest" description="Disordered" evidence="1">
    <location>
        <begin position="48"/>
        <end position="109"/>
    </location>
</feature>
<organism evidence="2 3">
    <name type="scientific">Macrophomina phaseolina</name>
    <dbReference type="NCBI Taxonomy" id="35725"/>
    <lineage>
        <taxon>Eukaryota</taxon>
        <taxon>Fungi</taxon>
        <taxon>Dikarya</taxon>
        <taxon>Ascomycota</taxon>
        <taxon>Pezizomycotina</taxon>
        <taxon>Dothideomycetes</taxon>
        <taxon>Dothideomycetes incertae sedis</taxon>
        <taxon>Botryosphaeriales</taxon>
        <taxon>Botryosphaeriaceae</taxon>
        <taxon>Macrophomina</taxon>
    </lineage>
</organism>
<dbReference type="EMBL" id="JAGTJR010000007">
    <property type="protein sequence ID" value="KAH7056955.1"/>
    <property type="molecule type" value="Genomic_DNA"/>
</dbReference>
<comment type="caution">
    <text evidence="2">The sequence shown here is derived from an EMBL/GenBank/DDBJ whole genome shotgun (WGS) entry which is preliminary data.</text>
</comment>
<reference evidence="2 3" key="1">
    <citation type="journal article" date="2021" name="Nat. Commun.">
        <title>Genetic determinants of endophytism in the Arabidopsis root mycobiome.</title>
        <authorList>
            <person name="Mesny F."/>
            <person name="Miyauchi S."/>
            <person name="Thiergart T."/>
            <person name="Pickel B."/>
            <person name="Atanasova L."/>
            <person name="Karlsson M."/>
            <person name="Huettel B."/>
            <person name="Barry K.W."/>
            <person name="Haridas S."/>
            <person name="Chen C."/>
            <person name="Bauer D."/>
            <person name="Andreopoulos W."/>
            <person name="Pangilinan J."/>
            <person name="LaButti K."/>
            <person name="Riley R."/>
            <person name="Lipzen A."/>
            <person name="Clum A."/>
            <person name="Drula E."/>
            <person name="Henrissat B."/>
            <person name="Kohler A."/>
            <person name="Grigoriev I.V."/>
            <person name="Martin F.M."/>
            <person name="Hacquard S."/>
        </authorList>
    </citation>
    <scope>NUCLEOTIDE SEQUENCE [LARGE SCALE GENOMIC DNA]</scope>
    <source>
        <strain evidence="2 3">MPI-SDFR-AT-0080</strain>
    </source>
</reference>
<evidence type="ECO:0000256" key="1">
    <source>
        <dbReference type="SAM" id="MobiDB-lite"/>
    </source>
</evidence>
<accession>A0ABQ8GIU9</accession>
<protein>
    <submittedName>
        <fullName evidence="2">Uncharacterized protein</fullName>
    </submittedName>
</protein>
<evidence type="ECO:0000313" key="3">
    <source>
        <dbReference type="Proteomes" id="UP000774617"/>
    </source>
</evidence>
<proteinExistence type="predicted"/>
<sequence length="282" mass="29254">MGAPGRRARVVLLSWSVPWPWLQFRRRLVKTLPAPLNTTRPLAARCVALSSRSSRHPAHSDRTSALSSARASHSLPPTPTTANQPTNQNTTRPSPTLPEHYPTGPSRNLHFRKVNQRRILSGSSHSNPPIGKLAEKPEMKTFSLVAASLALLSGLAAAEGDKTTSYSTVTSTRTVMHVVTETHYSSTEVETSTELIPTPVTLTPSSSAATNTPVTTPVVYSAGNSTTPVGTGSFVSSAIQATGSQGAAASASPSSPASGAASSLKIDAAVAAVVAGAGYLLL</sequence>
<name>A0ABQ8GIU9_9PEZI</name>
<dbReference type="Proteomes" id="UP000774617">
    <property type="component" value="Unassembled WGS sequence"/>
</dbReference>